<accession>I0EME8</accession>
<keyword evidence="3" id="KW-1185">Reference proteome</keyword>
<dbReference type="CDD" id="cd02042">
    <property type="entry name" value="ParAB_family"/>
    <property type="match status" value="1"/>
</dbReference>
<protein>
    <submittedName>
        <fullName evidence="2">Chromosome partitioning protein</fullName>
    </submittedName>
</protein>
<feature type="domain" description="CobQ/CobB/MinD/ParA nucleotide binding" evidence="1">
    <location>
        <begin position="3"/>
        <end position="189"/>
    </location>
</feature>
<dbReference type="PANTHER" id="PTHR13696:SF96">
    <property type="entry name" value="COBQ_COBB_MIND_PARA NUCLEOTIDE BINDING DOMAIN-CONTAINING PROTEIN"/>
    <property type="match status" value="1"/>
</dbReference>
<dbReference type="AlphaFoldDB" id="I0EME8"/>
<dbReference type="RefSeq" id="WP_014660987.1">
    <property type="nucleotide sequence ID" value="NC_017737.1"/>
</dbReference>
<evidence type="ECO:0000313" key="3">
    <source>
        <dbReference type="Proteomes" id="UP000005010"/>
    </source>
</evidence>
<sequence length="223" mass="25405">MTITIANEKGGSGKSTLCLNLAIQLLLNQKDVVALDTDNQKSLEVFADIRSGTNLPQFTLFNLNRTSNITDTLSQMVKKYEYVLIDTKGENSKESQKAMLLSDIVLIPTTPSQLDIAVLLEMLERVSNIQALNENLKVYIVMNRIPTIPKLKEKKALIDFIKENNTNESVFLMDSILSERIAYMRSVSEGFGVMEYGNSKAKKEWEFFYKELENYLNLEMKEQ</sequence>
<dbReference type="InterPro" id="IPR050678">
    <property type="entry name" value="DNA_Partitioning_ATPase"/>
</dbReference>
<dbReference type="InterPro" id="IPR002586">
    <property type="entry name" value="CobQ/CobB/MinD/ParA_Nub-bd_dom"/>
</dbReference>
<dbReference type="Pfam" id="PF01656">
    <property type="entry name" value="CbiA"/>
    <property type="match status" value="1"/>
</dbReference>
<dbReference type="PATRIC" id="fig|182217.3.peg.905"/>
<organism evidence="2 3">
    <name type="scientific">Helicobacter cetorum (strain ATCC BAA-429 / MIT 00-7128)</name>
    <dbReference type="NCBI Taxonomy" id="182217"/>
    <lineage>
        <taxon>Bacteria</taxon>
        <taxon>Pseudomonadati</taxon>
        <taxon>Campylobacterota</taxon>
        <taxon>Epsilonproteobacteria</taxon>
        <taxon>Campylobacterales</taxon>
        <taxon>Helicobacteraceae</taxon>
        <taxon>Helicobacter</taxon>
    </lineage>
</organism>
<dbReference type="SUPFAM" id="SSF52540">
    <property type="entry name" value="P-loop containing nucleoside triphosphate hydrolases"/>
    <property type="match status" value="1"/>
</dbReference>
<dbReference type="PIRSF" id="PIRSF009320">
    <property type="entry name" value="Nuc_binding_HP_1000"/>
    <property type="match status" value="1"/>
</dbReference>
<name>I0EME8_HELC0</name>
<reference evidence="3" key="1">
    <citation type="submission" date="2012-04" db="EMBL/GenBank/DDBJ databases">
        <title>Complete genome sequence of Helicobacter cetorum strain MIT 00-7128.</title>
        <authorList>
            <person name="Kersulyte D."/>
            <person name="Berg D.E."/>
        </authorList>
    </citation>
    <scope>NUCLEOTIDE SEQUENCE [LARGE SCALE GENOMIC DNA]</scope>
    <source>
        <strain evidence="3">MIT 00-7128</strain>
    </source>
</reference>
<dbReference type="InterPro" id="IPR027417">
    <property type="entry name" value="P-loop_NTPase"/>
</dbReference>
<dbReference type="Proteomes" id="UP000005010">
    <property type="component" value="Chromosome"/>
</dbReference>
<dbReference type="STRING" id="182217.HCW_04240"/>
<evidence type="ECO:0000313" key="2">
    <source>
        <dbReference type="EMBL" id="AFI04117.1"/>
    </source>
</evidence>
<gene>
    <name evidence="2" type="ordered locus">HCW_04240</name>
</gene>
<dbReference type="HOGENOM" id="CLU_037612_5_0_7"/>
<dbReference type="Gene3D" id="3.40.50.300">
    <property type="entry name" value="P-loop containing nucleotide triphosphate hydrolases"/>
    <property type="match status" value="1"/>
</dbReference>
<evidence type="ECO:0000259" key="1">
    <source>
        <dbReference type="Pfam" id="PF01656"/>
    </source>
</evidence>
<dbReference type="EMBL" id="CP003479">
    <property type="protein sequence ID" value="AFI04117.1"/>
    <property type="molecule type" value="Genomic_DNA"/>
</dbReference>
<dbReference type="KEGG" id="hce:HCW_04240"/>
<dbReference type="eggNOG" id="COG1192">
    <property type="taxonomic scope" value="Bacteria"/>
</dbReference>
<proteinExistence type="predicted"/>
<dbReference type="PANTHER" id="PTHR13696">
    <property type="entry name" value="P-LOOP CONTAINING NUCLEOSIDE TRIPHOSPHATE HYDROLASE"/>
    <property type="match status" value="1"/>
</dbReference>